<feature type="domain" description="Carboxymuconolactone decarboxylase-like" evidence="2">
    <location>
        <begin position="90"/>
        <end position="167"/>
    </location>
</feature>
<comment type="caution">
    <text evidence="3">The sequence shown here is derived from an EMBL/GenBank/DDBJ whole genome shotgun (WGS) entry which is preliminary data.</text>
</comment>
<dbReference type="SUPFAM" id="SSF69118">
    <property type="entry name" value="AhpD-like"/>
    <property type="match status" value="1"/>
</dbReference>
<dbReference type="EMBL" id="BSRZ01000007">
    <property type="protein sequence ID" value="GLW65062.1"/>
    <property type="molecule type" value="Genomic_DNA"/>
</dbReference>
<dbReference type="Proteomes" id="UP001165124">
    <property type="component" value="Unassembled WGS sequence"/>
</dbReference>
<keyword evidence="4" id="KW-1185">Reference proteome</keyword>
<protein>
    <recommendedName>
        <fullName evidence="2">Carboxymuconolactone decarboxylase-like domain-containing protein</fullName>
    </recommendedName>
</protein>
<evidence type="ECO:0000313" key="3">
    <source>
        <dbReference type="EMBL" id="GLW65062.1"/>
    </source>
</evidence>
<sequence length="231" mass="24804">MIDPLSGEDIPGHRVPPGGPGWDGADDADGGARLPPLSPAVLDDAQRLLYEAVAGGSDGREDAPVRRVDRDGRLLGPYNAMLYSPRVGLSLQELGEALRSRISLTPREREIAALVVAAHRRADYAWYAHERTGRRAGLTPREIDILREGRAPLLADARERVVYEAARQLAAEGDLADALFTEAATILGRAGLVELVTLVGYCSTLALHLRVFRVGVPAGEPAPRWPDADPG</sequence>
<dbReference type="Pfam" id="PF02627">
    <property type="entry name" value="CMD"/>
    <property type="match status" value="1"/>
</dbReference>
<dbReference type="Gene3D" id="1.20.1290.10">
    <property type="entry name" value="AhpD-like"/>
    <property type="match status" value="1"/>
</dbReference>
<dbReference type="PANTHER" id="PTHR34846">
    <property type="entry name" value="4-CARBOXYMUCONOLACTONE DECARBOXYLASE FAMILY PROTEIN (AFU_ORTHOLOGUE AFUA_6G11590)"/>
    <property type="match status" value="1"/>
</dbReference>
<evidence type="ECO:0000313" key="4">
    <source>
        <dbReference type="Proteomes" id="UP001165124"/>
    </source>
</evidence>
<name>A0A9W6PWM2_9ACTN</name>
<evidence type="ECO:0000259" key="2">
    <source>
        <dbReference type="Pfam" id="PF02627"/>
    </source>
</evidence>
<evidence type="ECO:0000256" key="1">
    <source>
        <dbReference type="SAM" id="MobiDB-lite"/>
    </source>
</evidence>
<dbReference type="InterPro" id="IPR029032">
    <property type="entry name" value="AhpD-like"/>
</dbReference>
<gene>
    <name evidence="3" type="ORF">Arub01_33060</name>
</gene>
<dbReference type="InterPro" id="IPR003779">
    <property type="entry name" value="CMD-like"/>
</dbReference>
<dbReference type="AlphaFoldDB" id="A0A9W6PWM2"/>
<proteinExistence type="predicted"/>
<accession>A0A9W6PWM2</accession>
<feature type="region of interest" description="Disordered" evidence="1">
    <location>
        <begin position="1"/>
        <end position="37"/>
    </location>
</feature>
<dbReference type="RefSeq" id="WP_227023153.1">
    <property type="nucleotide sequence ID" value="NZ_BSRZ01000007.1"/>
</dbReference>
<dbReference type="GO" id="GO:0051920">
    <property type="term" value="F:peroxiredoxin activity"/>
    <property type="evidence" value="ECO:0007669"/>
    <property type="project" value="InterPro"/>
</dbReference>
<reference evidence="3" key="1">
    <citation type="submission" date="2023-02" db="EMBL/GenBank/DDBJ databases">
        <title>Actinomadura rubrobrunea NBRC 14622.</title>
        <authorList>
            <person name="Ichikawa N."/>
            <person name="Sato H."/>
            <person name="Tonouchi N."/>
        </authorList>
    </citation>
    <scope>NUCLEOTIDE SEQUENCE</scope>
    <source>
        <strain evidence="3">NBRC 14622</strain>
    </source>
</reference>
<dbReference type="PANTHER" id="PTHR34846:SF11">
    <property type="entry name" value="4-CARBOXYMUCONOLACTONE DECARBOXYLASE FAMILY PROTEIN (AFU_ORTHOLOGUE AFUA_6G11590)"/>
    <property type="match status" value="1"/>
</dbReference>
<organism evidence="3 4">
    <name type="scientific">Actinomadura rubrobrunea</name>
    <dbReference type="NCBI Taxonomy" id="115335"/>
    <lineage>
        <taxon>Bacteria</taxon>
        <taxon>Bacillati</taxon>
        <taxon>Actinomycetota</taxon>
        <taxon>Actinomycetes</taxon>
        <taxon>Streptosporangiales</taxon>
        <taxon>Thermomonosporaceae</taxon>
        <taxon>Actinomadura</taxon>
    </lineage>
</organism>